<dbReference type="CDD" id="cd18186">
    <property type="entry name" value="BTB_POZ_ZBTB_KLHL-like"/>
    <property type="match status" value="1"/>
</dbReference>
<dbReference type="PROSITE" id="PS50097">
    <property type="entry name" value="BTB"/>
    <property type="match status" value="1"/>
</dbReference>
<feature type="domain" description="BTB" evidence="2">
    <location>
        <begin position="303"/>
        <end position="372"/>
    </location>
</feature>
<organism evidence="3 4">
    <name type="scientific">Anaeramoeba flamelloides</name>
    <dbReference type="NCBI Taxonomy" id="1746091"/>
    <lineage>
        <taxon>Eukaryota</taxon>
        <taxon>Metamonada</taxon>
        <taxon>Anaeramoebidae</taxon>
        <taxon>Anaeramoeba</taxon>
    </lineage>
</organism>
<reference evidence="3" key="1">
    <citation type="submission" date="2022-08" db="EMBL/GenBank/DDBJ databases">
        <title>Novel sulphate-reducing endosymbionts in the free-living metamonad Anaeramoeba.</title>
        <authorList>
            <person name="Jerlstrom-Hultqvist J."/>
            <person name="Cepicka I."/>
            <person name="Gallot-Lavallee L."/>
            <person name="Salas-Leiva D."/>
            <person name="Curtis B.A."/>
            <person name="Zahonova K."/>
            <person name="Pipaliya S."/>
            <person name="Dacks J."/>
            <person name="Roger A.J."/>
        </authorList>
    </citation>
    <scope>NUCLEOTIDE SEQUENCE</scope>
    <source>
        <strain evidence="3">Busselton2</strain>
    </source>
</reference>
<protein>
    <recommendedName>
        <fullName evidence="2">BTB domain-containing protein</fullName>
    </recommendedName>
</protein>
<dbReference type="EMBL" id="JANTQA010000023">
    <property type="protein sequence ID" value="KAJ3443961.1"/>
    <property type="molecule type" value="Genomic_DNA"/>
</dbReference>
<dbReference type="SMART" id="SM00225">
    <property type="entry name" value="BTB"/>
    <property type="match status" value="1"/>
</dbReference>
<evidence type="ECO:0000256" key="1">
    <source>
        <dbReference type="SAM" id="Coils"/>
    </source>
</evidence>
<sequence length="406" mass="48169">MDSKNLKNQLKIAQAKISLLQEKLKEKEEQLQKHLGWINKVNNMINSKYDAEEGAQWIANHFSGVYLSNQYLEEEEIKQGKNYPEIYHSKKLYFPDLYDKDEITAEILLPEFEKWRDTQIKKKKLNKKKNRFVIPFQVNETGFDGCTLDYPFSTKNGNEVHQIVEKRYLQILPQRQLSRDLLSYFSTQEFGTDEIKGFKYDPAFLKIRLRLKGKKSFKRFARVMKKQKKDQIQAFFEWAYGGSTEIISNPFIKSHYIYKSAKQTKLKEESLNKCKNAIQDKLKTSFATWEDSLLELFNDDDSKDFEIIIPGETKVSIKAHKFILISRCGMFKAFFQSMKEDQQSSTDFSKRSLKFWKIFIRYLYTSKIVLDEELDKNTLNEFKDAAEYFQLNDHQSVLYNLLKEKL</sequence>
<name>A0AAV7ZS73_9EUKA</name>
<evidence type="ECO:0000313" key="4">
    <source>
        <dbReference type="Proteomes" id="UP001146793"/>
    </source>
</evidence>
<proteinExistence type="predicted"/>
<comment type="caution">
    <text evidence="3">The sequence shown here is derived from an EMBL/GenBank/DDBJ whole genome shotgun (WGS) entry which is preliminary data.</text>
</comment>
<dbReference type="InterPro" id="IPR011333">
    <property type="entry name" value="SKP1/BTB/POZ_sf"/>
</dbReference>
<dbReference type="Pfam" id="PF00651">
    <property type="entry name" value="BTB"/>
    <property type="match status" value="1"/>
</dbReference>
<dbReference type="Proteomes" id="UP001146793">
    <property type="component" value="Unassembled WGS sequence"/>
</dbReference>
<evidence type="ECO:0000313" key="3">
    <source>
        <dbReference type="EMBL" id="KAJ3443961.1"/>
    </source>
</evidence>
<accession>A0AAV7ZS73</accession>
<dbReference type="InterPro" id="IPR000210">
    <property type="entry name" value="BTB/POZ_dom"/>
</dbReference>
<dbReference type="SUPFAM" id="SSF54695">
    <property type="entry name" value="POZ domain"/>
    <property type="match status" value="1"/>
</dbReference>
<dbReference type="Gene3D" id="3.30.710.10">
    <property type="entry name" value="Potassium Channel Kv1.1, Chain A"/>
    <property type="match status" value="1"/>
</dbReference>
<gene>
    <name evidence="3" type="ORF">M0812_09810</name>
</gene>
<evidence type="ECO:0000259" key="2">
    <source>
        <dbReference type="PROSITE" id="PS50097"/>
    </source>
</evidence>
<feature type="coiled-coil region" evidence="1">
    <location>
        <begin position="3"/>
        <end position="30"/>
    </location>
</feature>
<keyword evidence="1" id="KW-0175">Coiled coil</keyword>
<dbReference type="AlphaFoldDB" id="A0AAV7ZS73"/>